<proteinExistence type="inferred from homology"/>
<protein>
    <recommendedName>
        <fullName evidence="3">phosphoribosyl-ATP diphosphatase</fullName>
        <ecNumber evidence="3">3.6.1.31</ecNumber>
    </recommendedName>
</protein>
<dbReference type="EC" id="3.6.1.31" evidence="3"/>
<dbReference type="Gene3D" id="1.10.287.1080">
    <property type="entry name" value="MazG-like"/>
    <property type="match status" value="1"/>
</dbReference>
<dbReference type="InterPro" id="IPR008179">
    <property type="entry name" value="HisE"/>
</dbReference>
<accession>A0A382EI86</accession>
<gene>
    <name evidence="9" type="ORF">METZ01_LOCUS202441</name>
</gene>
<keyword evidence="8" id="KW-0368">Histidine biosynthesis</keyword>
<dbReference type="GO" id="GO:0000105">
    <property type="term" value="P:L-histidine biosynthetic process"/>
    <property type="evidence" value="ECO:0007669"/>
    <property type="project" value="UniProtKB-UniPathway"/>
</dbReference>
<dbReference type="Pfam" id="PF01503">
    <property type="entry name" value="PRA-PH"/>
    <property type="match status" value="1"/>
</dbReference>
<organism evidence="9">
    <name type="scientific">marine metagenome</name>
    <dbReference type="NCBI Taxonomy" id="408172"/>
    <lineage>
        <taxon>unclassified sequences</taxon>
        <taxon>metagenomes</taxon>
        <taxon>ecological metagenomes</taxon>
    </lineage>
</organism>
<sequence>MRKQDSLDFIEELYSTIISRVRSKKKNSYTNLLLKKGKNKIAQKIGEESTELIIDYLNGSKKRTVEEASDLIYHLLVLLYSKKISIKDIKKELTKRKNVRR</sequence>
<evidence type="ECO:0000256" key="3">
    <source>
        <dbReference type="ARBA" id="ARBA00012414"/>
    </source>
</evidence>
<keyword evidence="5" id="KW-0547">Nucleotide-binding</keyword>
<evidence type="ECO:0000256" key="7">
    <source>
        <dbReference type="ARBA" id="ARBA00022840"/>
    </source>
</evidence>
<dbReference type="InterPro" id="IPR021130">
    <property type="entry name" value="PRib-ATP_PPHydrolase-like"/>
</dbReference>
<evidence type="ECO:0000256" key="5">
    <source>
        <dbReference type="ARBA" id="ARBA00022741"/>
    </source>
</evidence>
<dbReference type="PANTHER" id="PTHR42945">
    <property type="entry name" value="HISTIDINE BIOSYNTHESIS BIFUNCTIONAL PROTEIN"/>
    <property type="match status" value="1"/>
</dbReference>
<evidence type="ECO:0000256" key="6">
    <source>
        <dbReference type="ARBA" id="ARBA00022801"/>
    </source>
</evidence>
<dbReference type="GO" id="GO:0005524">
    <property type="term" value="F:ATP binding"/>
    <property type="evidence" value="ECO:0007669"/>
    <property type="project" value="UniProtKB-KW"/>
</dbReference>
<dbReference type="NCBIfam" id="TIGR03188">
    <property type="entry name" value="histidine_hisI"/>
    <property type="match status" value="1"/>
</dbReference>
<dbReference type="CDD" id="cd11534">
    <property type="entry name" value="NTP-PPase_HisIE_like"/>
    <property type="match status" value="1"/>
</dbReference>
<dbReference type="EMBL" id="UINC01044310">
    <property type="protein sequence ID" value="SVB49587.1"/>
    <property type="molecule type" value="Genomic_DNA"/>
</dbReference>
<evidence type="ECO:0000313" key="9">
    <source>
        <dbReference type="EMBL" id="SVB49587.1"/>
    </source>
</evidence>
<reference evidence="9" key="1">
    <citation type="submission" date="2018-05" db="EMBL/GenBank/DDBJ databases">
        <authorList>
            <person name="Lanie J.A."/>
            <person name="Ng W.-L."/>
            <person name="Kazmierczak K.M."/>
            <person name="Andrzejewski T.M."/>
            <person name="Davidsen T.M."/>
            <person name="Wayne K.J."/>
            <person name="Tettelin H."/>
            <person name="Glass J.I."/>
            <person name="Rusch D."/>
            <person name="Podicherti R."/>
            <person name="Tsui H.-C.T."/>
            <person name="Winkler M.E."/>
        </authorList>
    </citation>
    <scope>NUCLEOTIDE SEQUENCE</scope>
</reference>
<keyword evidence="7" id="KW-0067">ATP-binding</keyword>
<evidence type="ECO:0000256" key="1">
    <source>
        <dbReference type="ARBA" id="ARBA00001460"/>
    </source>
</evidence>
<dbReference type="GO" id="GO:0004636">
    <property type="term" value="F:phosphoribosyl-ATP diphosphatase activity"/>
    <property type="evidence" value="ECO:0007669"/>
    <property type="project" value="UniProtKB-EC"/>
</dbReference>
<comment type="pathway">
    <text evidence="2">Amino-acid biosynthesis; L-histidine biosynthesis; L-histidine from 5-phospho-alpha-D-ribose 1-diphosphate: step 2/9.</text>
</comment>
<keyword evidence="6" id="KW-0378">Hydrolase</keyword>
<comment type="catalytic activity">
    <reaction evidence="1">
        <text>1-(5-phospho-beta-D-ribosyl)-ATP + H2O = 1-(5-phospho-beta-D-ribosyl)-5'-AMP + diphosphate + H(+)</text>
        <dbReference type="Rhea" id="RHEA:22828"/>
        <dbReference type="ChEBI" id="CHEBI:15377"/>
        <dbReference type="ChEBI" id="CHEBI:15378"/>
        <dbReference type="ChEBI" id="CHEBI:33019"/>
        <dbReference type="ChEBI" id="CHEBI:59457"/>
        <dbReference type="ChEBI" id="CHEBI:73183"/>
        <dbReference type="EC" id="3.6.1.31"/>
    </reaction>
</comment>
<dbReference type="UniPathway" id="UPA00031">
    <property type="reaction ID" value="UER00007"/>
</dbReference>
<dbReference type="SUPFAM" id="SSF101386">
    <property type="entry name" value="all-alpha NTP pyrophosphatases"/>
    <property type="match status" value="1"/>
</dbReference>
<dbReference type="HAMAP" id="MF_01020">
    <property type="entry name" value="HisE"/>
    <property type="match status" value="1"/>
</dbReference>
<keyword evidence="4" id="KW-0028">Amino-acid biosynthesis</keyword>
<dbReference type="AlphaFoldDB" id="A0A382EI86"/>
<dbReference type="PANTHER" id="PTHR42945:SF1">
    <property type="entry name" value="HISTIDINE BIOSYNTHESIS BIFUNCTIONAL PROTEIN HIS7"/>
    <property type="match status" value="1"/>
</dbReference>
<evidence type="ECO:0000256" key="4">
    <source>
        <dbReference type="ARBA" id="ARBA00022605"/>
    </source>
</evidence>
<evidence type="ECO:0000256" key="2">
    <source>
        <dbReference type="ARBA" id="ARBA00005204"/>
    </source>
</evidence>
<name>A0A382EI86_9ZZZZ</name>
<evidence type="ECO:0000256" key="8">
    <source>
        <dbReference type="ARBA" id="ARBA00023102"/>
    </source>
</evidence>